<proteinExistence type="predicted"/>
<name>A0AAV5B7X1_9ACTN</name>
<accession>A0AAV5B7X1</accession>
<evidence type="ECO:0000313" key="2">
    <source>
        <dbReference type="EMBL" id="GJM56305.1"/>
    </source>
</evidence>
<comment type="caution">
    <text evidence="2">The sequence shown here is derived from an EMBL/GenBank/DDBJ whole genome shotgun (WGS) entry which is preliminary data.</text>
</comment>
<keyword evidence="1" id="KW-1133">Transmembrane helix</keyword>
<evidence type="ECO:0000256" key="1">
    <source>
        <dbReference type="SAM" id="Phobius"/>
    </source>
</evidence>
<evidence type="ECO:0000313" key="3">
    <source>
        <dbReference type="Proteomes" id="UP001055025"/>
    </source>
</evidence>
<dbReference type="Proteomes" id="UP001055025">
    <property type="component" value="Unassembled WGS sequence"/>
</dbReference>
<gene>
    <name evidence="2" type="ORF">ATOP_19600</name>
</gene>
<keyword evidence="1" id="KW-0812">Transmembrane</keyword>
<dbReference type="AlphaFoldDB" id="A0AAV5B7X1"/>
<dbReference type="EMBL" id="BQKC01000002">
    <property type="protein sequence ID" value="GJM56305.1"/>
    <property type="molecule type" value="Genomic_DNA"/>
</dbReference>
<organism evidence="2 3">
    <name type="scientific">Granulimonas faecalis</name>
    <dbReference type="NCBI Taxonomy" id="2894155"/>
    <lineage>
        <taxon>Bacteria</taxon>
        <taxon>Bacillati</taxon>
        <taxon>Actinomycetota</taxon>
        <taxon>Coriobacteriia</taxon>
        <taxon>Coriobacteriales</taxon>
        <taxon>Kribbibacteriaceae</taxon>
        <taxon>Granulimonas</taxon>
    </lineage>
</organism>
<feature type="transmembrane region" description="Helical" evidence="1">
    <location>
        <begin position="86"/>
        <end position="105"/>
    </location>
</feature>
<keyword evidence="1" id="KW-0472">Membrane</keyword>
<reference evidence="2" key="1">
    <citation type="journal article" date="2022" name="Int. J. Syst. Evol. Microbiol.">
        <title>Granulimonas faecalis gen. nov., sp. nov., and Leptogranulimonas caecicola gen. nov., sp. nov., novel lactate-producing Atopobiaceae bacteria isolated from mouse intestines, and an emended description of the family Atopobiaceae.</title>
        <authorList>
            <person name="Morinaga K."/>
            <person name="Kusada H."/>
            <person name="Sakamoto S."/>
            <person name="Murakami T."/>
            <person name="Toyoda A."/>
            <person name="Mori H."/>
            <person name="Meng X.Y."/>
            <person name="Takashino M."/>
            <person name="Murotomi K."/>
            <person name="Tamaki H."/>
        </authorList>
    </citation>
    <scope>NUCLEOTIDE SEQUENCE</scope>
    <source>
        <strain evidence="2">OPF53</strain>
    </source>
</reference>
<protein>
    <submittedName>
        <fullName evidence="2">Uncharacterized protein</fullName>
    </submittedName>
</protein>
<sequence>MARTLRPPPGRTHRMNVKSKLKSATPSALWVLCRVVHLVLWALAMSVLVPFAIDLSISLATDWAEFCGVAADWTLSRLFLVVGPPMVMFSVLIALALRSLGLLIWDTLLDRARSFHGWLVDSLIGKTGECHGC</sequence>
<keyword evidence="3" id="KW-1185">Reference proteome</keyword>
<feature type="transmembrane region" description="Helical" evidence="1">
    <location>
        <begin position="28"/>
        <end position="53"/>
    </location>
</feature>